<proteinExistence type="predicted"/>
<sequence>MSTVDSWSGGPRSGTGDHPSSTLSGWSSYRRRAMLRVSVLLAAVVVTVAAYWLPGALDGRADSTGGDRPATPPAAAGGATASPAPPAGSPSGVPSAPPSTTAATPSGQPGGQPTVPGTTATPPGRSYANTAAFTGISDGAAVDHCERVSGRSSVAPTKTLLTAHRRTSPSDGTYYFFYVDGAQNGNTPSTWTTRIWFGSSADGHLYTVYLLIMDVEEARRFWGGNKVANGSYADAAAIPPSAVVADELRVEQRGLADC</sequence>
<reference evidence="3" key="1">
    <citation type="submission" date="2021-01" db="EMBL/GenBank/DDBJ databases">
        <title>Whole genome shotgun sequence of Virgisporangium ochraceum NBRC 16418.</title>
        <authorList>
            <person name="Komaki H."/>
            <person name="Tamura T."/>
        </authorList>
    </citation>
    <scope>NUCLEOTIDE SEQUENCE</scope>
    <source>
        <strain evidence="3">NBRC 16418</strain>
    </source>
</reference>
<keyword evidence="2" id="KW-0472">Membrane</keyword>
<gene>
    <name evidence="3" type="ORF">Voc01_055350</name>
</gene>
<accession>A0A8J4EDI3</accession>
<protein>
    <submittedName>
        <fullName evidence="3">Uncharacterized protein</fullName>
    </submittedName>
</protein>
<name>A0A8J4EDI3_9ACTN</name>
<feature type="region of interest" description="Disordered" evidence="1">
    <location>
        <begin position="1"/>
        <end position="25"/>
    </location>
</feature>
<dbReference type="Proteomes" id="UP000635606">
    <property type="component" value="Unassembled WGS sequence"/>
</dbReference>
<evidence type="ECO:0000256" key="1">
    <source>
        <dbReference type="SAM" id="MobiDB-lite"/>
    </source>
</evidence>
<feature type="compositionally biased region" description="Low complexity" evidence="1">
    <location>
        <begin position="73"/>
        <end position="82"/>
    </location>
</feature>
<dbReference type="AlphaFoldDB" id="A0A8J4EDI3"/>
<dbReference type="EMBL" id="BOPH01000082">
    <property type="protein sequence ID" value="GIJ70618.1"/>
    <property type="molecule type" value="Genomic_DNA"/>
</dbReference>
<organism evidence="3 4">
    <name type="scientific">Virgisporangium ochraceum</name>
    <dbReference type="NCBI Taxonomy" id="65505"/>
    <lineage>
        <taxon>Bacteria</taxon>
        <taxon>Bacillati</taxon>
        <taxon>Actinomycetota</taxon>
        <taxon>Actinomycetes</taxon>
        <taxon>Micromonosporales</taxon>
        <taxon>Micromonosporaceae</taxon>
        <taxon>Virgisporangium</taxon>
    </lineage>
</organism>
<feature type="compositionally biased region" description="Low complexity" evidence="1">
    <location>
        <begin position="89"/>
        <end position="124"/>
    </location>
</feature>
<keyword evidence="2" id="KW-0812">Transmembrane</keyword>
<feature type="transmembrane region" description="Helical" evidence="2">
    <location>
        <begin position="33"/>
        <end position="53"/>
    </location>
</feature>
<evidence type="ECO:0000313" key="3">
    <source>
        <dbReference type="EMBL" id="GIJ70618.1"/>
    </source>
</evidence>
<evidence type="ECO:0000256" key="2">
    <source>
        <dbReference type="SAM" id="Phobius"/>
    </source>
</evidence>
<evidence type="ECO:0000313" key="4">
    <source>
        <dbReference type="Proteomes" id="UP000635606"/>
    </source>
</evidence>
<feature type="region of interest" description="Disordered" evidence="1">
    <location>
        <begin position="62"/>
        <end position="130"/>
    </location>
</feature>
<keyword evidence="4" id="KW-1185">Reference proteome</keyword>
<keyword evidence="2" id="KW-1133">Transmembrane helix</keyword>
<comment type="caution">
    <text evidence="3">The sequence shown here is derived from an EMBL/GenBank/DDBJ whole genome shotgun (WGS) entry which is preliminary data.</text>
</comment>